<keyword evidence="1" id="KW-0812">Transmembrane</keyword>
<proteinExistence type="predicted"/>
<feature type="transmembrane region" description="Helical" evidence="1">
    <location>
        <begin position="45"/>
        <end position="64"/>
    </location>
</feature>
<dbReference type="RefSeq" id="WP_014855478.1">
    <property type="nucleotide sequence ID" value="NC_018178.1"/>
</dbReference>
<feature type="transmembrane region" description="Helical" evidence="1">
    <location>
        <begin position="12"/>
        <end position="33"/>
    </location>
</feature>
<evidence type="ECO:0000313" key="2">
    <source>
        <dbReference type="EMBL" id="AFN74042.1"/>
    </source>
</evidence>
<keyword evidence="1" id="KW-1133">Transmembrane helix</keyword>
<evidence type="ECO:0000256" key="1">
    <source>
        <dbReference type="SAM" id="Phobius"/>
    </source>
</evidence>
<name>I6YU27_MELRP</name>
<gene>
    <name evidence="2" type="ordered locus">MROS_0801</name>
</gene>
<dbReference type="STRING" id="1191523.MROS_0801"/>
<reference evidence="2 3" key="1">
    <citation type="journal article" date="2013" name="PLoS ONE">
        <title>Genomic analysis of Melioribacter roseus, facultatively anaerobic organotrophic bacterium representing a novel deep lineage within Bacteriodetes/Chlorobi group.</title>
        <authorList>
            <person name="Kadnikov V.V."/>
            <person name="Mardanov A.V."/>
            <person name="Podosokorskaya O.A."/>
            <person name="Gavrilov S.N."/>
            <person name="Kublanov I.V."/>
            <person name="Beletsky A.V."/>
            <person name="Bonch-Osmolovskaya E.A."/>
            <person name="Ravin N.V."/>
        </authorList>
    </citation>
    <scope>NUCLEOTIDE SEQUENCE [LARGE SCALE GENOMIC DNA]</scope>
    <source>
        <strain evidence="3">JCM 17771 / P3M-2</strain>
    </source>
</reference>
<dbReference type="AlphaFoldDB" id="I6YU27"/>
<feature type="transmembrane region" description="Helical" evidence="1">
    <location>
        <begin position="108"/>
        <end position="129"/>
    </location>
</feature>
<accession>I6YU27</accession>
<dbReference type="OrthoDB" id="9154118at2"/>
<feature type="transmembrane region" description="Helical" evidence="1">
    <location>
        <begin position="152"/>
        <end position="180"/>
    </location>
</feature>
<organism evidence="2 3">
    <name type="scientific">Melioribacter roseus (strain DSM 23840 / JCM 17771 / VKM B-2668 / P3M-2)</name>
    <dbReference type="NCBI Taxonomy" id="1191523"/>
    <lineage>
        <taxon>Bacteria</taxon>
        <taxon>Pseudomonadati</taxon>
        <taxon>Ignavibacteriota</taxon>
        <taxon>Ignavibacteria</taxon>
        <taxon>Ignavibacteriales</taxon>
        <taxon>Melioribacteraceae</taxon>
        <taxon>Melioribacter</taxon>
    </lineage>
</organism>
<keyword evidence="3" id="KW-1185">Reference proteome</keyword>
<sequence length="189" mass="21698">MKRLEPYPVAVSLFFIFTIFYGICISIGLILADSGSNSIWQMHKIWLLFLPGFNGLDSLSILIGLLEVSVGSYAFGYITVPIYNYLLRDKFKKNSYQSKLIYLRFKSLFLSFAVFLILVFTLCVVYDILMPPQYSMIKIWEILLPGFKSLNFYSYLLGIVEIIIYSAYTALIISGTLNYFEKSKNAEIS</sequence>
<dbReference type="KEGG" id="mro:MROS_0801"/>
<feature type="transmembrane region" description="Helical" evidence="1">
    <location>
        <begin position="70"/>
        <end position="87"/>
    </location>
</feature>
<evidence type="ECO:0000313" key="3">
    <source>
        <dbReference type="Proteomes" id="UP000009011"/>
    </source>
</evidence>
<protein>
    <submittedName>
        <fullName evidence="2">Uncharacterized protein</fullName>
    </submittedName>
</protein>
<dbReference type="Proteomes" id="UP000009011">
    <property type="component" value="Chromosome"/>
</dbReference>
<dbReference type="EMBL" id="CP003557">
    <property type="protein sequence ID" value="AFN74042.1"/>
    <property type="molecule type" value="Genomic_DNA"/>
</dbReference>
<dbReference type="HOGENOM" id="CLU_1432986_0_0_10"/>
<keyword evidence="1" id="KW-0472">Membrane</keyword>